<accession>A0A4Q7NLN0</accession>
<sequence length="159" mass="16699">MVRKSAPVNMEDADICAIGARLKAERERLGLTQPAFADAAGAKKRTLIDWEKGVSSPTAVQLSALATLGVDVLYVLTGDWATTQAPAPSLSEDEIALLALYRTAPTAGKAAAVGALRGAVAHKKAAKYSVEAERLEIGQLIHGPVRQDGLTINVGKKKK</sequence>
<dbReference type="Gene3D" id="1.10.260.40">
    <property type="entry name" value="lambda repressor-like DNA-binding domains"/>
    <property type="match status" value="1"/>
</dbReference>
<dbReference type="CDD" id="cd00093">
    <property type="entry name" value="HTH_XRE"/>
    <property type="match status" value="1"/>
</dbReference>
<name>A0A4Q7NLN0_9BURK</name>
<dbReference type="PROSITE" id="PS50943">
    <property type="entry name" value="HTH_CROC1"/>
    <property type="match status" value="1"/>
</dbReference>
<dbReference type="Proteomes" id="UP000292445">
    <property type="component" value="Unassembled WGS sequence"/>
</dbReference>
<feature type="domain" description="HTH cro/C1-type" evidence="1">
    <location>
        <begin position="22"/>
        <end position="75"/>
    </location>
</feature>
<evidence type="ECO:0000313" key="3">
    <source>
        <dbReference type="Proteomes" id="UP000292445"/>
    </source>
</evidence>
<dbReference type="SMART" id="SM00530">
    <property type="entry name" value="HTH_XRE"/>
    <property type="match status" value="1"/>
</dbReference>
<gene>
    <name evidence="2" type="ORF">EV675_2085</name>
</gene>
<evidence type="ECO:0000259" key="1">
    <source>
        <dbReference type="PROSITE" id="PS50943"/>
    </source>
</evidence>
<proteinExistence type="predicted"/>
<dbReference type="InterPro" id="IPR010982">
    <property type="entry name" value="Lambda_DNA-bd_dom_sf"/>
</dbReference>
<keyword evidence="3" id="KW-1185">Reference proteome</keyword>
<evidence type="ECO:0000313" key="2">
    <source>
        <dbReference type="EMBL" id="RZS86051.1"/>
    </source>
</evidence>
<dbReference type="InterPro" id="IPR001387">
    <property type="entry name" value="Cro/C1-type_HTH"/>
</dbReference>
<dbReference type="Pfam" id="PF01381">
    <property type="entry name" value="HTH_3"/>
    <property type="match status" value="1"/>
</dbReference>
<reference evidence="2 3" key="1">
    <citation type="submission" date="2019-02" db="EMBL/GenBank/DDBJ databases">
        <title>Genomic Encyclopedia of Type Strains, Phase IV (KMG-IV): sequencing the most valuable type-strain genomes for metagenomic binning, comparative biology and taxonomic classification.</title>
        <authorList>
            <person name="Goeker M."/>
        </authorList>
    </citation>
    <scope>NUCLEOTIDE SEQUENCE [LARGE SCALE GENOMIC DNA]</scope>
    <source>
        <strain evidence="2 3">K24</strain>
    </source>
</reference>
<dbReference type="AlphaFoldDB" id="A0A4Q7NLN0"/>
<dbReference type="SUPFAM" id="SSF47413">
    <property type="entry name" value="lambda repressor-like DNA-binding domains"/>
    <property type="match status" value="1"/>
</dbReference>
<dbReference type="EMBL" id="SGXC01000001">
    <property type="protein sequence ID" value="RZS86051.1"/>
    <property type="molecule type" value="Genomic_DNA"/>
</dbReference>
<comment type="caution">
    <text evidence="2">The sequence shown here is derived from an EMBL/GenBank/DDBJ whole genome shotgun (WGS) entry which is preliminary data.</text>
</comment>
<dbReference type="GO" id="GO:0003677">
    <property type="term" value="F:DNA binding"/>
    <property type="evidence" value="ECO:0007669"/>
    <property type="project" value="InterPro"/>
</dbReference>
<protein>
    <submittedName>
        <fullName evidence="2">Helix-turn-helix protein</fullName>
    </submittedName>
</protein>
<organism evidence="2 3">
    <name type="scientific">Pigmentiphaga kullae</name>
    <dbReference type="NCBI Taxonomy" id="151784"/>
    <lineage>
        <taxon>Bacteria</taxon>
        <taxon>Pseudomonadati</taxon>
        <taxon>Pseudomonadota</taxon>
        <taxon>Betaproteobacteria</taxon>
        <taxon>Burkholderiales</taxon>
        <taxon>Alcaligenaceae</taxon>
        <taxon>Pigmentiphaga</taxon>
    </lineage>
</organism>